<dbReference type="InterPro" id="IPR005467">
    <property type="entry name" value="His_kinase_dom"/>
</dbReference>
<evidence type="ECO:0000259" key="6">
    <source>
        <dbReference type="PROSITE" id="PS50109"/>
    </source>
</evidence>
<dbReference type="InterPro" id="IPR000014">
    <property type="entry name" value="PAS"/>
</dbReference>
<dbReference type="PANTHER" id="PTHR43304:SF1">
    <property type="entry name" value="PAC DOMAIN-CONTAINING PROTEIN"/>
    <property type="match status" value="1"/>
</dbReference>
<protein>
    <recommendedName>
        <fullName evidence="2">histidine kinase</fullName>
        <ecNumber evidence="2">2.7.13.3</ecNumber>
    </recommendedName>
</protein>
<comment type="catalytic activity">
    <reaction evidence="1">
        <text>ATP + protein L-histidine = ADP + protein N-phospho-L-histidine.</text>
        <dbReference type="EC" id="2.7.13.3"/>
    </reaction>
</comment>
<dbReference type="GO" id="GO:0004673">
    <property type="term" value="F:protein histidine kinase activity"/>
    <property type="evidence" value="ECO:0007669"/>
    <property type="project" value="UniProtKB-EC"/>
</dbReference>
<evidence type="ECO:0000313" key="10">
    <source>
        <dbReference type="Proteomes" id="UP000001882"/>
    </source>
</evidence>
<evidence type="ECO:0000313" key="9">
    <source>
        <dbReference type="EMBL" id="BAI61980.1"/>
    </source>
</evidence>
<feature type="domain" description="PAC" evidence="8">
    <location>
        <begin position="74"/>
        <end position="126"/>
    </location>
</feature>
<evidence type="ECO:0000256" key="2">
    <source>
        <dbReference type="ARBA" id="ARBA00012438"/>
    </source>
</evidence>
<dbReference type="SUPFAM" id="SSF55874">
    <property type="entry name" value="ATPase domain of HSP90 chaperone/DNA topoisomerase II/histidine kinase"/>
    <property type="match status" value="1"/>
</dbReference>
<dbReference type="InParanoid" id="D1YZV8"/>
<sequence>MKTADADKYHFLFDSIQDIAYFLRLDGSIIEVNDAAVRAYGYSRDELPSMNIAMLRTDEERKKLPGMLERCYKYGCVYQTVHRRKDGSTFPLEVNSRGIILDGEKAIVGIARDITERQRAADSLRKSQALLNNIFNCIQDGLTVLDIDLNVVRHNPTIEKWHGRDLVGKKCYRLFHGRNEPCENCPSIRAVREKSMQREVVHDLIGWKELYAYPLVNDDGDVAGTVEQVRDITDRIQADSILRNAMAESELYVDLMGHDINNMNQITLGFMELARNIIEYEGKLTSDNLYLLDKAMDSIKNSSLLIDNVRKIQREKRGLYEPRIMDVSTVLSDVVEQHLDTPGRRVRIDFTPVKGFTVKANDLLKDVFINLVGNAIKHSTGDLTINISLYRVVKAGKEYVGVSVEDNGPGITDQMKQTLLELDLTHTKSRGKGFGLCLIKMLLEDFNGEFWVEDRVNGDFSKGARFVVTLPIANR</sequence>
<dbReference type="PROSITE" id="PS50113">
    <property type="entry name" value="PAC"/>
    <property type="match status" value="2"/>
</dbReference>
<dbReference type="PROSITE" id="PS50112">
    <property type="entry name" value="PAS"/>
    <property type="match status" value="1"/>
</dbReference>
<dbReference type="InterPro" id="IPR004358">
    <property type="entry name" value="Sig_transdc_His_kin-like_C"/>
</dbReference>
<keyword evidence="10" id="KW-1185">Reference proteome</keyword>
<keyword evidence="5 9" id="KW-0418">Kinase</keyword>
<evidence type="ECO:0000256" key="3">
    <source>
        <dbReference type="ARBA" id="ARBA00022553"/>
    </source>
</evidence>
<dbReference type="Pfam" id="PF08448">
    <property type="entry name" value="PAS_4"/>
    <property type="match status" value="1"/>
</dbReference>
<dbReference type="PANTHER" id="PTHR43304">
    <property type="entry name" value="PHYTOCHROME-LIKE PROTEIN CPH1"/>
    <property type="match status" value="1"/>
</dbReference>
<dbReference type="InterPro" id="IPR001610">
    <property type="entry name" value="PAC"/>
</dbReference>
<dbReference type="Proteomes" id="UP000001882">
    <property type="component" value="Chromosome"/>
</dbReference>
<dbReference type="SMART" id="SM00091">
    <property type="entry name" value="PAS"/>
    <property type="match status" value="2"/>
</dbReference>
<name>D1YZV8_METPS</name>
<dbReference type="eggNOG" id="arCOG06515">
    <property type="taxonomic scope" value="Archaea"/>
</dbReference>
<dbReference type="InterPro" id="IPR035965">
    <property type="entry name" value="PAS-like_dom_sf"/>
</dbReference>
<keyword evidence="4" id="KW-0808">Transferase</keyword>
<dbReference type="EC" id="2.7.13.3" evidence="2"/>
<dbReference type="CDD" id="cd00130">
    <property type="entry name" value="PAS"/>
    <property type="match status" value="1"/>
</dbReference>
<dbReference type="AlphaFoldDB" id="D1YZV8"/>
<dbReference type="EMBL" id="AP011532">
    <property type="protein sequence ID" value="BAI61980.1"/>
    <property type="molecule type" value="Genomic_DNA"/>
</dbReference>
<dbReference type="Gene3D" id="3.30.450.20">
    <property type="entry name" value="PAS domain"/>
    <property type="match status" value="2"/>
</dbReference>
<feature type="domain" description="PAS" evidence="7">
    <location>
        <begin position="5"/>
        <end position="75"/>
    </location>
</feature>
<evidence type="ECO:0000259" key="7">
    <source>
        <dbReference type="PROSITE" id="PS50112"/>
    </source>
</evidence>
<organism evidence="9 10">
    <name type="scientific">Methanocella paludicola (strain DSM 17711 / JCM 13418 / NBRC 101707 / SANAE)</name>
    <dbReference type="NCBI Taxonomy" id="304371"/>
    <lineage>
        <taxon>Archaea</taxon>
        <taxon>Methanobacteriati</taxon>
        <taxon>Methanobacteriota</taxon>
        <taxon>Stenosarchaea group</taxon>
        <taxon>Methanomicrobia</taxon>
        <taxon>Methanocellales</taxon>
        <taxon>Methanocellaceae</taxon>
        <taxon>Methanocella</taxon>
    </lineage>
</organism>
<evidence type="ECO:0000256" key="4">
    <source>
        <dbReference type="ARBA" id="ARBA00022679"/>
    </source>
</evidence>
<dbReference type="InterPro" id="IPR003594">
    <property type="entry name" value="HATPase_dom"/>
</dbReference>
<dbReference type="STRING" id="304371.MCP_1908"/>
<accession>D1YZV8</accession>
<dbReference type="KEGG" id="mpd:MCP_1908"/>
<evidence type="ECO:0000256" key="1">
    <source>
        <dbReference type="ARBA" id="ARBA00000085"/>
    </source>
</evidence>
<evidence type="ECO:0000256" key="5">
    <source>
        <dbReference type="ARBA" id="ARBA00022777"/>
    </source>
</evidence>
<feature type="domain" description="Histidine kinase" evidence="6">
    <location>
        <begin position="255"/>
        <end position="474"/>
    </location>
</feature>
<dbReference type="InterPro" id="IPR013656">
    <property type="entry name" value="PAS_4"/>
</dbReference>
<reference evidence="10" key="3">
    <citation type="journal article" date="2011" name="PLoS ONE">
        <title>Genome sequence of a mesophilic hydrogenotrophic methanogen Methanocella paludicola, the first cultivated representative of the order Methanocellales.</title>
        <authorList>
            <person name="Sakai S."/>
            <person name="Takaki Y."/>
            <person name="Shimamura S."/>
            <person name="Sekine M."/>
            <person name="Tajima T."/>
            <person name="Kosugi H."/>
            <person name="Ichikawa N."/>
            <person name="Tasumi E."/>
            <person name="Hiraki A.T."/>
            <person name="Shimizu A."/>
            <person name="Kato Y."/>
            <person name="Nishiko R."/>
            <person name="Mori K."/>
            <person name="Fujita N."/>
            <person name="Imachi H."/>
            <person name="Takai K."/>
        </authorList>
    </citation>
    <scope>NUCLEOTIDE SEQUENCE [LARGE SCALE GENOMIC DNA]</scope>
    <source>
        <strain evidence="10">DSM 17711 / JCM 13418 / NBRC 101707 / SANAE</strain>
    </source>
</reference>
<evidence type="ECO:0000259" key="8">
    <source>
        <dbReference type="PROSITE" id="PS50113"/>
    </source>
</evidence>
<dbReference type="SMART" id="SM00086">
    <property type="entry name" value="PAC"/>
    <property type="match status" value="2"/>
</dbReference>
<dbReference type="SUPFAM" id="SSF55785">
    <property type="entry name" value="PYP-like sensor domain (PAS domain)"/>
    <property type="match status" value="2"/>
</dbReference>
<keyword evidence="3" id="KW-0597">Phosphoprotein</keyword>
<dbReference type="eggNOG" id="arCOG06712">
    <property type="taxonomic scope" value="Archaea"/>
</dbReference>
<dbReference type="PRINTS" id="PR00344">
    <property type="entry name" value="BCTRLSENSOR"/>
</dbReference>
<dbReference type="Pfam" id="PF02518">
    <property type="entry name" value="HATPase_c"/>
    <property type="match status" value="1"/>
</dbReference>
<dbReference type="InterPro" id="IPR036890">
    <property type="entry name" value="HATPase_C_sf"/>
</dbReference>
<reference evidence="9 10" key="1">
    <citation type="journal article" date="2007" name="Appl. Environ. Microbiol.">
        <title>Isolation of key methanogens for global methane emission from rice paddy fields: a novel isolate affiliated with the clone cluster rice cluster I.</title>
        <authorList>
            <person name="Sakai S."/>
            <person name="Imachi H."/>
            <person name="Sekiguchi Y."/>
            <person name="Ohashi A."/>
            <person name="Harada H."/>
            <person name="Kamagata Y."/>
        </authorList>
    </citation>
    <scope>NUCLEOTIDE SEQUENCE [LARGE SCALE GENOMIC DNA]</scope>
    <source>
        <strain evidence="10">DSM 17711 / JCM 13418 / NBRC 101707 / SANAE</strain>
    </source>
</reference>
<dbReference type="SMART" id="SM00387">
    <property type="entry name" value="HATPase_c"/>
    <property type="match status" value="1"/>
</dbReference>
<dbReference type="PROSITE" id="PS50109">
    <property type="entry name" value="HIS_KIN"/>
    <property type="match status" value="1"/>
</dbReference>
<dbReference type="Pfam" id="PF13426">
    <property type="entry name" value="PAS_9"/>
    <property type="match status" value="1"/>
</dbReference>
<dbReference type="InterPro" id="IPR000700">
    <property type="entry name" value="PAS-assoc_C"/>
</dbReference>
<reference evidence="9 10" key="2">
    <citation type="journal article" date="2008" name="Int. J. Syst. Evol. Microbiol.">
        <title>Methanocella paludicola gen. nov., sp. nov., a methane-producing archaeon, the first isolate of the lineage 'Rice Cluster I', and proposal of the new archaeal order Methanocellales ord. nov.</title>
        <authorList>
            <person name="Sakai S."/>
            <person name="Imachi H."/>
            <person name="Hanada S."/>
            <person name="Ohashi A."/>
            <person name="Harada H."/>
            <person name="Kamagata Y."/>
        </authorList>
    </citation>
    <scope>NUCLEOTIDE SEQUENCE [LARGE SCALE GENOMIC DNA]</scope>
    <source>
        <strain evidence="10">DSM 17711 / JCM 13418 / NBRC 101707 / SANAE</strain>
    </source>
</reference>
<dbReference type="NCBIfam" id="TIGR00229">
    <property type="entry name" value="sensory_box"/>
    <property type="match status" value="2"/>
</dbReference>
<proteinExistence type="predicted"/>
<gene>
    <name evidence="9" type="ordered locus">MCP_1908</name>
</gene>
<dbReference type="InterPro" id="IPR052162">
    <property type="entry name" value="Sensor_kinase/Photoreceptor"/>
</dbReference>
<dbReference type="Gene3D" id="3.30.565.10">
    <property type="entry name" value="Histidine kinase-like ATPase, C-terminal domain"/>
    <property type="match status" value="1"/>
</dbReference>
<feature type="domain" description="PAC" evidence="8">
    <location>
        <begin position="190"/>
        <end position="244"/>
    </location>
</feature>